<keyword evidence="1" id="KW-0732">Signal</keyword>
<dbReference type="EMBL" id="CBGL010000049">
    <property type="protein sequence ID" value="CDD10813.1"/>
    <property type="molecule type" value="Genomic_DNA"/>
</dbReference>
<comment type="caution">
    <text evidence="2">The sequence shown here is derived from an EMBL/GenBank/DDBJ whole genome shotgun (WGS) entry which is preliminary data.</text>
</comment>
<gene>
    <name evidence="2" type="ORF">BN587_02188</name>
</gene>
<evidence type="ECO:0008006" key="3">
    <source>
        <dbReference type="Google" id="ProtNLM"/>
    </source>
</evidence>
<dbReference type="HOGENOM" id="CLU_1553835_0_0_9"/>
<protein>
    <recommendedName>
        <fullName evidence="3">Lipoprotein</fullName>
    </recommendedName>
</protein>
<reference evidence="2" key="1">
    <citation type="submission" date="2012-11" db="EMBL/GenBank/DDBJ databases">
        <title>Dependencies among metagenomic species, viruses, plasmids and units of genetic variation.</title>
        <authorList>
            <person name="Nielsen H.B."/>
            <person name="Almeida M."/>
            <person name="Juncker A.S."/>
            <person name="Rasmussen S."/>
            <person name="Li J."/>
            <person name="Sunagawa S."/>
            <person name="Plichta D."/>
            <person name="Gautier L."/>
            <person name="Le Chatelier E."/>
            <person name="Peletier E."/>
            <person name="Bonde I."/>
            <person name="Nielsen T."/>
            <person name="Manichanh C."/>
            <person name="Arumugam M."/>
            <person name="Batto J."/>
            <person name="Santos M.B.Q.D."/>
            <person name="Blom N."/>
            <person name="Borruel N."/>
            <person name="Burgdorf K.S."/>
            <person name="Boumezbeur F."/>
            <person name="Casellas F."/>
            <person name="Dore J."/>
            <person name="Guarner F."/>
            <person name="Hansen T."/>
            <person name="Hildebrand F."/>
            <person name="Kaas R.S."/>
            <person name="Kennedy S."/>
            <person name="Kristiansen K."/>
            <person name="Kultima J.R."/>
            <person name="Leonard P."/>
            <person name="Levenez F."/>
            <person name="Lund O."/>
            <person name="Moumen B."/>
            <person name="Le Paslier D."/>
            <person name="Pons N."/>
            <person name="Pedersen O."/>
            <person name="Prifti E."/>
            <person name="Qin J."/>
            <person name="Raes J."/>
            <person name="Tap J."/>
            <person name="Tims S."/>
            <person name="Ussery D.W."/>
            <person name="Yamada T."/>
            <person name="MetaHit consortium"/>
            <person name="Renault P."/>
            <person name="Sicheritz-Ponten T."/>
            <person name="Bork P."/>
            <person name="Wang J."/>
            <person name="Brunak S."/>
            <person name="Ehrlich S.D."/>
        </authorList>
    </citation>
    <scope>NUCLEOTIDE SEQUENCE [LARGE SCALE GENOMIC DNA]</scope>
</reference>
<proteinExistence type="predicted"/>
<dbReference type="AlphaFoldDB" id="R6WI66"/>
<dbReference type="RefSeq" id="WP_021721208.1">
    <property type="nucleotide sequence ID" value="NZ_FR892829.1"/>
</dbReference>
<feature type="chain" id="PRO_5038747611" description="Lipoprotein" evidence="1">
    <location>
        <begin position="27"/>
        <end position="178"/>
    </location>
</feature>
<accession>R6WI66</accession>
<name>R6WI66_9FIRM</name>
<organism evidence="2">
    <name type="scientific">Phascolarctobacterium succinatutens CAG:287</name>
    <dbReference type="NCBI Taxonomy" id="1263101"/>
    <lineage>
        <taxon>Bacteria</taxon>
        <taxon>Bacillati</taxon>
        <taxon>Bacillota</taxon>
        <taxon>Negativicutes</taxon>
        <taxon>Acidaminococcales</taxon>
        <taxon>Acidaminococcaceae</taxon>
        <taxon>Phascolarctobacterium</taxon>
    </lineage>
</organism>
<sequence>MHSKLWKIGKMLLAVLVLLTANIGCAPVKGEDKMTHVEWSAFYMNQNHQFRTLCYCFEVNYDPFKEGQGTFSCFFVDKNGKNCLLSSAKVTSEDLTELDAFIQKLPLAEQEQKQKQKQKQTDMLFAHDATTKGFYITLGSYKNKNRRKVRPQLSSMQQDKALDILKRLYAEVSKREGK</sequence>
<feature type="signal peptide" evidence="1">
    <location>
        <begin position="1"/>
        <end position="26"/>
    </location>
</feature>
<dbReference type="Proteomes" id="UP000014937">
    <property type="component" value="Unassembled WGS sequence"/>
</dbReference>
<evidence type="ECO:0000256" key="1">
    <source>
        <dbReference type="SAM" id="SignalP"/>
    </source>
</evidence>
<evidence type="ECO:0000313" key="2">
    <source>
        <dbReference type="EMBL" id="CDD10813.1"/>
    </source>
</evidence>